<comment type="caution">
    <text evidence="2">The sequence shown here is derived from an EMBL/GenBank/DDBJ whole genome shotgun (WGS) entry which is preliminary data.</text>
</comment>
<reference evidence="2 3" key="1">
    <citation type="submission" date="2019-08" db="EMBL/GenBank/DDBJ databases">
        <title>Genome of Vicingus serpentipes NCIMB 15042.</title>
        <authorList>
            <person name="Bowman J.P."/>
        </authorList>
    </citation>
    <scope>NUCLEOTIDE SEQUENCE [LARGE SCALE GENOMIC DNA]</scope>
    <source>
        <strain evidence="2 3">NCIMB 15042</strain>
    </source>
</reference>
<evidence type="ECO:0000259" key="1">
    <source>
        <dbReference type="Pfam" id="PF04187"/>
    </source>
</evidence>
<dbReference type="Pfam" id="PF04187">
    <property type="entry name" value="Cofac_haem_bdg"/>
    <property type="match status" value="1"/>
</dbReference>
<keyword evidence="3" id="KW-1185">Reference proteome</keyword>
<evidence type="ECO:0000313" key="3">
    <source>
        <dbReference type="Proteomes" id="UP000321721"/>
    </source>
</evidence>
<dbReference type="Gene3D" id="3.40.50.11550">
    <property type="match status" value="1"/>
</dbReference>
<gene>
    <name evidence="2" type="ORF">FRY74_03365</name>
</gene>
<name>A0A5C6RYV4_9FLAO</name>
<keyword evidence="2" id="KW-0449">Lipoprotein</keyword>
<dbReference type="Proteomes" id="UP000321721">
    <property type="component" value="Unassembled WGS sequence"/>
</dbReference>
<dbReference type="EMBL" id="VOOS01000001">
    <property type="protein sequence ID" value="TXB67237.1"/>
    <property type="molecule type" value="Genomic_DNA"/>
</dbReference>
<dbReference type="OrthoDB" id="1680202at2"/>
<protein>
    <submittedName>
        <fullName evidence="2">ChaN family lipoprotein</fullName>
    </submittedName>
</protein>
<dbReference type="RefSeq" id="WP_147098592.1">
    <property type="nucleotide sequence ID" value="NZ_VOOS01000001.1"/>
</dbReference>
<dbReference type="AlphaFoldDB" id="A0A5C6RYV4"/>
<dbReference type="SUPFAM" id="SSF159501">
    <property type="entry name" value="EreA/ChaN-like"/>
    <property type="match status" value="1"/>
</dbReference>
<feature type="domain" description="Haem-binding uptake Tiki superfamily ChaN" evidence="1">
    <location>
        <begin position="40"/>
        <end position="244"/>
    </location>
</feature>
<evidence type="ECO:0000313" key="2">
    <source>
        <dbReference type="EMBL" id="TXB67237.1"/>
    </source>
</evidence>
<accession>A0A5C6RYV4</accession>
<dbReference type="CDD" id="cd14727">
    <property type="entry name" value="ChanN-like"/>
    <property type="match status" value="1"/>
</dbReference>
<organism evidence="2 3">
    <name type="scientific">Vicingus serpentipes</name>
    <dbReference type="NCBI Taxonomy" id="1926625"/>
    <lineage>
        <taxon>Bacteria</taxon>
        <taxon>Pseudomonadati</taxon>
        <taxon>Bacteroidota</taxon>
        <taxon>Flavobacteriia</taxon>
        <taxon>Flavobacteriales</taxon>
        <taxon>Vicingaceae</taxon>
        <taxon>Vicingus</taxon>
    </lineage>
</organism>
<proteinExistence type="predicted"/>
<sequence>MRVKLIILTFLAIALTSFKDGKRAYKIFDQNGKKMSYEKLLKKVAEADVILFGELHNNPINHWLQYELTKDIYNKYNDFLALGAEMYEADNQLIINEYLGGHIDYKTLKSEAKLWPNDETDYNPLLDFAVRNQLTFVATNIPRRYAKMVSKQGFKAFNHLSDEAKKYIAPLPLKYDDKLPGYVEMKKMAAHGHGMNGDFLAQAQASKDATMAHFILKNWVEGRTFIHYNGAYHSNNYEGILWYLKQANPDLKVATISCVEQKVLDALDEENKSLAHFIIATPETMTKTH</sequence>
<dbReference type="InterPro" id="IPR007314">
    <property type="entry name" value="Cofac_haem-bd_dom"/>
</dbReference>